<keyword evidence="13" id="KW-1185">Reference proteome</keyword>
<evidence type="ECO:0000256" key="9">
    <source>
        <dbReference type="SAM" id="Coils"/>
    </source>
</evidence>
<feature type="domain" description="PDZ" evidence="11">
    <location>
        <begin position="27"/>
        <end position="115"/>
    </location>
</feature>
<accession>A0A7R9GAZ7</accession>
<feature type="coiled-coil region" evidence="9">
    <location>
        <begin position="1623"/>
        <end position="1674"/>
    </location>
</feature>
<dbReference type="InterPro" id="IPR015943">
    <property type="entry name" value="WD40/YVTN_repeat-like_dom_sf"/>
</dbReference>
<dbReference type="InterPro" id="IPR013979">
    <property type="entry name" value="TIF_beta_prop-like"/>
</dbReference>
<dbReference type="PANTHER" id="PTHR13227:SF0">
    <property type="entry name" value="EUKARYOTIC TRANSLATION INITIATION FACTOR 2A"/>
    <property type="match status" value="1"/>
</dbReference>
<evidence type="ECO:0000256" key="3">
    <source>
        <dbReference type="ARBA" id="ARBA00013819"/>
    </source>
</evidence>
<evidence type="ECO:0000256" key="5">
    <source>
        <dbReference type="ARBA" id="ARBA00022574"/>
    </source>
</evidence>
<evidence type="ECO:0000259" key="11">
    <source>
        <dbReference type="PROSITE" id="PS50106"/>
    </source>
</evidence>
<dbReference type="GO" id="GO:0022627">
    <property type="term" value="C:cytosolic small ribosomal subunit"/>
    <property type="evidence" value="ECO:0007669"/>
    <property type="project" value="TreeGrafter"/>
</dbReference>
<evidence type="ECO:0000256" key="10">
    <source>
        <dbReference type="SAM" id="MobiDB-lite"/>
    </source>
</evidence>
<feature type="compositionally biased region" description="Polar residues" evidence="10">
    <location>
        <begin position="159"/>
        <end position="189"/>
    </location>
</feature>
<dbReference type="CDD" id="cd06701">
    <property type="entry name" value="PDZ4_Scribble-like"/>
    <property type="match status" value="1"/>
</dbReference>
<dbReference type="SMART" id="SM00228">
    <property type="entry name" value="PDZ"/>
    <property type="match status" value="3"/>
</dbReference>
<dbReference type="Gene3D" id="2.30.42.10">
    <property type="match status" value="3"/>
</dbReference>
<dbReference type="Pfam" id="PF08662">
    <property type="entry name" value="eIF2A"/>
    <property type="match status" value="1"/>
</dbReference>
<evidence type="ECO:0000256" key="6">
    <source>
        <dbReference type="ARBA" id="ARBA00022737"/>
    </source>
</evidence>
<dbReference type="CDD" id="cd06703">
    <property type="entry name" value="PDZ2_Scribble-like"/>
    <property type="match status" value="1"/>
</dbReference>
<feature type="compositionally biased region" description="Basic residues" evidence="10">
    <location>
        <begin position="1582"/>
        <end position="1596"/>
    </location>
</feature>
<dbReference type="SUPFAM" id="SSF82171">
    <property type="entry name" value="DPP6 N-terminal domain-like"/>
    <property type="match status" value="1"/>
</dbReference>
<keyword evidence="8" id="KW-0648">Protein biosynthesis</keyword>
<evidence type="ECO:0000256" key="4">
    <source>
        <dbReference type="ARBA" id="ARBA00022540"/>
    </source>
</evidence>
<feature type="compositionally biased region" description="Pro residues" evidence="10">
    <location>
        <begin position="701"/>
        <end position="728"/>
    </location>
</feature>
<evidence type="ECO:0000313" key="13">
    <source>
        <dbReference type="Proteomes" id="UP000678499"/>
    </source>
</evidence>
<evidence type="ECO:0000256" key="1">
    <source>
        <dbReference type="ARBA" id="ARBA00003993"/>
    </source>
</evidence>
<dbReference type="OrthoDB" id="2194683at2759"/>
<keyword evidence="9" id="KW-0175">Coiled coil</keyword>
<feature type="region of interest" description="Disordered" evidence="10">
    <location>
        <begin position="1569"/>
        <end position="1623"/>
    </location>
</feature>
<dbReference type="GO" id="GO:0000049">
    <property type="term" value="F:tRNA binding"/>
    <property type="evidence" value="ECO:0007669"/>
    <property type="project" value="TreeGrafter"/>
</dbReference>
<dbReference type="PROSITE" id="PS50106">
    <property type="entry name" value="PDZ"/>
    <property type="match status" value="3"/>
</dbReference>
<evidence type="ECO:0000256" key="2">
    <source>
        <dbReference type="ARBA" id="ARBA00009573"/>
    </source>
</evidence>
<name>A0A7R9GAZ7_9CRUS</name>
<dbReference type="PANTHER" id="PTHR13227">
    <property type="entry name" value="EUKARYOTIC TRANSLATION INITIATION FACTOR 2A"/>
    <property type="match status" value="1"/>
</dbReference>
<keyword evidence="7" id="KW-0810">Translation regulation</keyword>
<proteinExistence type="inferred from homology"/>
<dbReference type="InterPro" id="IPR001478">
    <property type="entry name" value="PDZ"/>
</dbReference>
<feature type="region of interest" description="Disordered" evidence="10">
    <location>
        <begin position="770"/>
        <end position="833"/>
    </location>
</feature>
<keyword evidence="5" id="KW-0853">WD repeat</keyword>
<gene>
    <name evidence="12" type="ORF">NMOB1V02_LOCUS2235</name>
</gene>
<comment type="similarity">
    <text evidence="2">Belongs to the WD repeat EIF2A family.</text>
</comment>
<feature type="compositionally biased region" description="Low complexity" evidence="10">
    <location>
        <begin position="620"/>
        <end position="632"/>
    </location>
</feature>
<keyword evidence="6" id="KW-0677">Repeat</keyword>
<keyword evidence="4" id="KW-0396">Initiation factor</keyword>
<feature type="region of interest" description="Disordered" evidence="10">
    <location>
        <begin position="693"/>
        <end position="730"/>
    </location>
</feature>
<organism evidence="12">
    <name type="scientific">Notodromas monacha</name>
    <dbReference type="NCBI Taxonomy" id="399045"/>
    <lineage>
        <taxon>Eukaryota</taxon>
        <taxon>Metazoa</taxon>
        <taxon>Ecdysozoa</taxon>
        <taxon>Arthropoda</taxon>
        <taxon>Crustacea</taxon>
        <taxon>Oligostraca</taxon>
        <taxon>Ostracoda</taxon>
        <taxon>Podocopa</taxon>
        <taxon>Podocopida</taxon>
        <taxon>Cypridocopina</taxon>
        <taxon>Cypridoidea</taxon>
        <taxon>Cyprididae</taxon>
        <taxon>Notodromas</taxon>
    </lineage>
</organism>
<feature type="region of interest" description="Disordered" evidence="10">
    <location>
        <begin position="601"/>
        <end position="632"/>
    </location>
</feature>
<feature type="domain" description="PDZ" evidence="11">
    <location>
        <begin position="323"/>
        <end position="415"/>
    </location>
</feature>
<dbReference type="Proteomes" id="UP000678499">
    <property type="component" value="Unassembled WGS sequence"/>
</dbReference>
<evidence type="ECO:0000256" key="7">
    <source>
        <dbReference type="ARBA" id="ARBA00022845"/>
    </source>
</evidence>
<dbReference type="InterPro" id="IPR011387">
    <property type="entry name" value="TIF2A"/>
</dbReference>
<dbReference type="EMBL" id="OA882283">
    <property type="protein sequence ID" value="CAD7274404.1"/>
    <property type="molecule type" value="Genomic_DNA"/>
</dbReference>
<dbReference type="GO" id="GO:0003743">
    <property type="term" value="F:translation initiation factor activity"/>
    <property type="evidence" value="ECO:0007669"/>
    <property type="project" value="UniProtKB-KW"/>
</dbReference>
<evidence type="ECO:0000313" key="12">
    <source>
        <dbReference type="EMBL" id="CAD7274404.1"/>
    </source>
</evidence>
<sequence>MGSQSALGLNDSRGEDEELVVKHDKIYTTLIRDHNGLGFSIAGGRGSSPFRDDSNAIFISRIIPGGAAEKDGKLRVGDRVLSINGVDMDGARHDQAVSMLTGLERFIRLVVSRETMVPKSQTKTFATATPKPYFGSGTKSPVLSPDSYMANRPSFTGVRKSTTPNPPSTVASTTTVAKPSSPVAPTQTTMSTGTVATVASVANGKPPILGPKPQVAPRTKTLDQDMKLPVAQHPKTSEEFDAFIPPQWRKDATSPSPDAEPDQRIISVTIRQPDAVEELKKQFPEADVKKLGKVTETLTKATFTETTVTRITDNRLGPAATQEVVLSKEGGPLGLSIIGGTDQSAVPYGGEDSEGGVFISNVVPGGVAAASGALRTGDRIQEVNGKSLEGATHAEAVHALVSAGAVVKLLVRHDPLPAGYRKVVIDRLPGEKLGMNVKGGRCGQPGNPLDPGDEGIFVSKVHSNGAVARIGPAMLGVGARLIEVNDTALLGVTHSEAVNALRAAGNHLELYVCDGYDPHLVEKLRLEGKLTLQESKSASQSISSLDDPLSPVIPSSALQLHSPTRAVAPVNGDDDSLAPLGGRISVEKVLDVVRAAEQLANTAEDAETRPLSRGAISGRSSATPSPPCSSSSAVAVAPAVPLLSSSGQPKTTTIVMTKHTLVPQTGAQQIVAPVELRVESVVPLYRGRKPKEALTPVMEDSPPPLLPPKPTVIEDPPPPPRPPKPPQMQPDAHLKREIIHTIQMTDEVVGGGEEKRLSLSDRLKKERDEFFSREKLQQQQPSRRILGRGDEFLSSSSSGDEVGDPLRTSKLPGAKKSVTTTTTTVTSEERRHRMETEDVVLRKWWKPADKKMGDSPAQMSFSAKKKFFEKEIEQSGQPLPRQEKHFSFLSEDEIEKMKQEEGKKIASLSDEQILNLSRMGEDHEEEMEAIRAELGLNDSSTLDAEPSTGASKLEALSSILSTVHTAKAEKRLREKLKQEHGIDLDKEESQLNPAEQRALQAARRAAWREARLKSLEQDALQAQAVIAHLNDLGIRSDDLEEDELTTNEQLPRIAEHSGVDLENNVTEDSNANISMQSAASVTDDSGMVTTSTMDGAREDIAEVASLVDKKKKKKHRGSSGVIVIPKVGEEETKVTLNNTKSCRVAAYSPDGKVLAFYDGTCVLVHDGDTFEEVAKLPVARAHALQFSPHGSFLASWEQYRTTPSNPTGEKNLVLWSRDSTYGQSVAFFQKKFQFWCPQWTSDESVCSRMVNNEIQFFENGDFGKIARKIHVDKVSAFGLSNTGTLATFVPGTKGQPCAVRLFQYPNLNDVLANKSFYKAENVEFKWNITGQSVIVVAQTEVDDTGASYYGQTSLHFLDVKGETQMVQLAKKGPVYAVDWNPATGEEFCVVYGFMPASATLFSRKCEPVFEFKTGRRNTVYFNAFGNMLILAGFGNLRGNIEVWGLDAADKGRTTPKLAAQFSAPDSTLLQWSPDGKTILTATCSPRLKIGNGYKFIDYHGKVLHSFSVPDGEEIWDAMWRPVPAGTYAKPQIQYLANAGNQLATGNGEAPVAAYRPPMARDMPRKEFKLHHSDDDEGPSPSHSKKNNNKKKNRPKKPNASTGNENLAVIKDSPPPPGEPVDKEREIFKKVRQLEKKLKEIQKIKDDAAAGKTLLDNQKVKLAKEEDLMKELQKLKV</sequence>
<dbReference type="GO" id="GO:0043022">
    <property type="term" value="F:ribosome binding"/>
    <property type="evidence" value="ECO:0007669"/>
    <property type="project" value="TreeGrafter"/>
</dbReference>
<dbReference type="GO" id="GO:0003729">
    <property type="term" value="F:mRNA binding"/>
    <property type="evidence" value="ECO:0007669"/>
    <property type="project" value="TreeGrafter"/>
</dbReference>
<feature type="region of interest" description="Disordered" evidence="10">
    <location>
        <begin position="155"/>
        <end position="189"/>
    </location>
</feature>
<protein>
    <recommendedName>
        <fullName evidence="3">Eukaryotic translation initiation factor 2A</fullName>
    </recommendedName>
</protein>
<reference evidence="12" key="1">
    <citation type="submission" date="2020-11" db="EMBL/GenBank/DDBJ databases">
        <authorList>
            <person name="Tran Van P."/>
        </authorList>
    </citation>
    <scope>NUCLEOTIDE SEQUENCE</scope>
</reference>
<dbReference type="Gene3D" id="2.130.10.10">
    <property type="entry name" value="YVTN repeat-like/Quinoprotein amine dehydrogenase"/>
    <property type="match status" value="2"/>
</dbReference>
<dbReference type="EMBL" id="CAJPEX010000246">
    <property type="protein sequence ID" value="CAG0914556.1"/>
    <property type="molecule type" value="Genomic_DNA"/>
</dbReference>
<comment type="function">
    <text evidence="1">Functions in the early steps of protein synthesis of a small number of specific mRNAs. Acts by directing the binding of methionyl-tRNAi to 40S ribosomal subunits. In contrast to the eIF-2 complex, it binds methionyl-tRNAi to 40S subunits in a codon-dependent manner, whereas the eIF-2 complex binds methionyl-tRNAi to 40S subunits in a GTP-dependent manner.</text>
</comment>
<dbReference type="SUPFAM" id="SSF50156">
    <property type="entry name" value="PDZ domain-like"/>
    <property type="match status" value="3"/>
</dbReference>
<evidence type="ECO:0000256" key="8">
    <source>
        <dbReference type="ARBA" id="ARBA00022917"/>
    </source>
</evidence>
<feature type="domain" description="PDZ" evidence="11">
    <location>
        <begin position="422"/>
        <end position="512"/>
    </location>
</feature>
<dbReference type="GO" id="GO:0006417">
    <property type="term" value="P:regulation of translation"/>
    <property type="evidence" value="ECO:0007669"/>
    <property type="project" value="UniProtKB-KW"/>
</dbReference>
<dbReference type="Pfam" id="PF00595">
    <property type="entry name" value="PDZ"/>
    <property type="match status" value="3"/>
</dbReference>
<dbReference type="InterPro" id="IPR036034">
    <property type="entry name" value="PDZ_sf"/>
</dbReference>